<feature type="binding site" evidence="8">
    <location>
        <position position="231"/>
    </location>
    <ligand>
        <name>ATP</name>
        <dbReference type="ChEBI" id="CHEBI:30616"/>
    </ligand>
</feature>
<proteinExistence type="inferred from homology"/>
<keyword evidence="6 8" id="KW-0067">ATP-binding</keyword>
<reference evidence="13 14" key="1">
    <citation type="submission" date="2016-10" db="EMBL/GenBank/DDBJ databases">
        <authorList>
            <person name="de Groot N.N."/>
        </authorList>
    </citation>
    <scope>NUCLEOTIDE SEQUENCE [LARGE SCALE GENOMIC DNA]</scope>
    <source>
        <strain evidence="13 14">DSM 21668</strain>
    </source>
</reference>
<dbReference type="InterPro" id="IPR045865">
    <property type="entry name" value="ACT-like_dom_sf"/>
</dbReference>
<name>A0A1G9MGT8_9BACT</name>
<dbReference type="PANTHER" id="PTHR21499">
    <property type="entry name" value="ASPARTATE KINASE"/>
    <property type="match status" value="1"/>
</dbReference>
<dbReference type="GO" id="GO:0005524">
    <property type="term" value="F:ATP binding"/>
    <property type="evidence" value="ECO:0007669"/>
    <property type="project" value="UniProtKB-KW"/>
</dbReference>
<dbReference type="UniPathway" id="UPA00050">
    <property type="reaction ID" value="UER00461"/>
</dbReference>
<dbReference type="PROSITE" id="PS00324">
    <property type="entry name" value="ASPARTOKINASE"/>
    <property type="match status" value="1"/>
</dbReference>
<keyword evidence="14" id="KW-1185">Reference proteome</keyword>
<dbReference type="GO" id="GO:0009088">
    <property type="term" value="P:threonine biosynthetic process"/>
    <property type="evidence" value="ECO:0007669"/>
    <property type="project" value="UniProtKB-UniPathway"/>
</dbReference>
<dbReference type="CDD" id="cd04243">
    <property type="entry name" value="AAK_AK-HSDH-like"/>
    <property type="match status" value="1"/>
</dbReference>
<dbReference type="SUPFAM" id="SSF55021">
    <property type="entry name" value="ACT-like"/>
    <property type="match status" value="2"/>
</dbReference>
<dbReference type="InterPro" id="IPR001341">
    <property type="entry name" value="Asp_kinase"/>
</dbReference>
<dbReference type="InterPro" id="IPR005260">
    <property type="entry name" value="Asp_kin_monofn"/>
</dbReference>
<comment type="catalytic activity">
    <reaction evidence="7 9">
        <text>L-aspartate + ATP = 4-phospho-L-aspartate + ADP</text>
        <dbReference type="Rhea" id="RHEA:23776"/>
        <dbReference type="ChEBI" id="CHEBI:29991"/>
        <dbReference type="ChEBI" id="CHEBI:30616"/>
        <dbReference type="ChEBI" id="CHEBI:57535"/>
        <dbReference type="ChEBI" id="CHEBI:456216"/>
        <dbReference type="EC" id="2.7.2.4"/>
    </reaction>
</comment>
<dbReference type="PANTHER" id="PTHR21499:SF59">
    <property type="entry name" value="ASPARTOKINASE"/>
    <property type="match status" value="1"/>
</dbReference>
<dbReference type="GO" id="GO:0004072">
    <property type="term" value="F:aspartate kinase activity"/>
    <property type="evidence" value="ECO:0007669"/>
    <property type="project" value="UniProtKB-EC"/>
</dbReference>
<comment type="similarity">
    <text evidence="2 9">Belongs to the aspartokinase family.</text>
</comment>
<comment type="pathway">
    <text evidence="10">Amino-acid biosynthesis; L-methionine biosynthesis via de novo pathway; L-homoserine from L-aspartate: step 1/3.</text>
</comment>
<feature type="binding site" evidence="8">
    <location>
        <position position="42"/>
    </location>
    <ligand>
        <name>substrate</name>
    </ligand>
</feature>
<feature type="binding site" evidence="8">
    <location>
        <begin position="5"/>
        <end position="8"/>
    </location>
    <ligand>
        <name>ATP</name>
        <dbReference type="ChEBI" id="CHEBI:30616"/>
    </ligand>
</feature>
<evidence type="ECO:0000256" key="6">
    <source>
        <dbReference type="ARBA" id="ARBA00022840"/>
    </source>
</evidence>
<feature type="binding site" evidence="8">
    <location>
        <position position="121"/>
    </location>
    <ligand>
        <name>substrate</name>
    </ligand>
</feature>
<dbReference type="Gene3D" id="3.30.70.260">
    <property type="match status" value="2"/>
</dbReference>
<dbReference type="PIRSF" id="PIRSF000726">
    <property type="entry name" value="Asp_kin"/>
    <property type="match status" value="1"/>
</dbReference>
<dbReference type="Pfam" id="PF00696">
    <property type="entry name" value="AA_kinase"/>
    <property type="match status" value="1"/>
</dbReference>
<gene>
    <name evidence="13" type="ORF">SAMN04488090_1593</name>
</gene>
<dbReference type="GO" id="GO:0009090">
    <property type="term" value="P:homoserine biosynthetic process"/>
    <property type="evidence" value="ECO:0007669"/>
    <property type="project" value="TreeGrafter"/>
</dbReference>
<evidence type="ECO:0000256" key="4">
    <source>
        <dbReference type="ARBA" id="ARBA00022741"/>
    </source>
</evidence>
<evidence type="ECO:0000259" key="12">
    <source>
        <dbReference type="Pfam" id="PF22468"/>
    </source>
</evidence>
<dbReference type="Proteomes" id="UP000198901">
    <property type="component" value="Unassembled WGS sequence"/>
</dbReference>
<dbReference type="InterPro" id="IPR018042">
    <property type="entry name" value="Aspartate_kinase_CS"/>
</dbReference>
<dbReference type="STRING" id="563176.SAMN04488090_1593"/>
<dbReference type="UniPathway" id="UPA00051">
    <property type="reaction ID" value="UER00462"/>
</dbReference>
<evidence type="ECO:0000256" key="8">
    <source>
        <dbReference type="PIRSR" id="PIRSR000726-1"/>
    </source>
</evidence>
<evidence type="ECO:0000256" key="7">
    <source>
        <dbReference type="ARBA" id="ARBA00047872"/>
    </source>
</evidence>
<keyword evidence="3 9" id="KW-0808">Transferase</keyword>
<dbReference type="CDD" id="cd04912">
    <property type="entry name" value="ACT_AKiii-LysC-EC-like_1"/>
    <property type="match status" value="1"/>
</dbReference>
<organism evidence="13 14">
    <name type="scientific">Siphonobacter aquaeclarae</name>
    <dbReference type="NCBI Taxonomy" id="563176"/>
    <lineage>
        <taxon>Bacteria</taxon>
        <taxon>Pseudomonadati</taxon>
        <taxon>Bacteroidota</taxon>
        <taxon>Cytophagia</taxon>
        <taxon>Cytophagales</taxon>
        <taxon>Cytophagaceae</taxon>
        <taxon>Siphonobacter</taxon>
    </lineage>
</organism>
<sequence length="452" mass="50069">MQVWKFGGTSVGKPERMHSIRNLITADSGRKIVVLSALSGTTNSLLSMGESAKSGNEEELAGKIAELRAHYDAFVKELLVSPEGLANGQQIVEKEFSFIQSVTSIRPFTLKQEKELVAQGELMSTQLFQAYLEEQGESSVLLPALEFMLIDADNEPVLSHTEEALGQMLLQHADKQLVITQGFICRNPRGEVDNLKRGGSDYTASLIGGAIRAEEIQIWTDIDGMHNNDPRIVRKTFPIRELTFEEAAELAYFGAKILHPSTITPAKLRGVPVRLKNTMEPEAFGTLIATKSSDREIKAIAAKDGITAVYIHSTRMLNAYGFLRRVFEVFEKYKTPVDMITTSEISVSVTIDNPENLEAISAELRQFADLEDHDYNQTIICIVGNFSADKEGVALKVLEAMKNIPIRMISYGGSEHNISILVDGKFKADALNALNERLFYYEDAMKGIFTAP</sequence>
<evidence type="ECO:0000256" key="5">
    <source>
        <dbReference type="ARBA" id="ARBA00022777"/>
    </source>
</evidence>
<dbReference type="Pfam" id="PF22468">
    <property type="entry name" value="ACT_9"/>
    <property type="match status" value="2"/>
</dbReference>
<evidence type="ECO:0000256" key="1">
    <source>
        <dbReference type="ARBA" id="ARBA00004766"/>
    </source>
</evidence>
<dbReference type="Gene3D" id="3.40.1160.10">
    <property type="entry name" value="Acetylglutamate kinase-like"/>
    <property type="match status" value="1"/>
</dbReference>
<keyword evidence="4 8" id="KW-0547">Nucleotide-binding</keyword>
<dbReference type="InterPro" id="IPR036393">
    <property type="entry name" value="AceGlu_kinase-like_sf"/>
</dbReference>
<dbReference type="UniPathway" id="UPA00034">
    <property type="reaction ID" value="UER00015"/>
</dbReference>
<dbReference type="InterPro" id="IPR001048">
    <property type="entry name" value="Asp/Glu/Uridylate_kinase"/>
</dbReference>
<dbReference type="OrthoDB" id="9799110at2"/>
<dbReference type="EC" id="2.7.2.4" evidence="9"/>
<evidence type="ECO:0000256" key="2">
    <source>
        <dbReference type="ARBA" id="ARBA00010122"/>
    </source>
</evidence>
<evidence type="ECO:0000256" key="3">
    <source>
        <dbReference type="ARBA" id="ARBA00022679"/>
    </source>
</evidence>
<accession>A0A1G9MGT8</accession>
<evidence type="ECO:0000259" key="11">
    <source>
        <dbReference type="Pfam" id="PF00696"/>
    </source>
</evidence>
<dbReference type="AlphaFoldDB" id="A0A1G9MGT8"/>
<feature type="domain" description="Aspartokinase ACT" evidence="12">
    <location>
        <begin position="314"/>
        <end position="361"/>
    </location>
</feature>
<evidence type="ECO:0000313" key="13">
    <source>
        <dbReference type="EMBL" id="SDL73313.1"/>
    </source>
</evidence>
<evidence type="ECO:0000256" key="9">
    <source>
        <dbReference type="RuleBase" id="RU003448"/>
    </source>
</evidence>
<comment type="pathway">
    <text evidence="10">Amino-acid biosynthesis; L-threonine biosynthesis; L-threonine from L-aspartate: step 1/5.</text>
</comment>
<dbReference type="RefSeq" id="WP_093200103.1">
    <property type="nucleotide sequence ID" value="NZ_FNGS01000003.1"/>
</dbReference>
<keyword evidence="10" id="KW-0028">Amino-acid biosynthesis</keyword>
<dbReference type="GO" id="GO:0009089">
    <property type="term" value="P:lysine biosynthetic process via diaminopimelate"/>
    <property type="evidence" value="ECO:0007669"/>
    <property type="project" value="UniProtKB-UniPathway"/>
</dbReference>
<dbReference type="InterPro" id="IPR042199">
    <property type="entry name" value="AsparK_Bifunc_asparK/hSer_DH"/>
</dbReference>
<evidence type="ECO:0000313" key="14">
    <source>
        <dbReference type="Proteomes" id="UP000198901"/>
    </source>
</evidence>
<dbReference type="GO" id="GO:0005829">
    <property type="term" value="C:cytosol"/>
    <property type="evidence" value="ECO:0007669"/>
    <property type="project" value="TreeGrafter"/>
</dbReference>
<dbReference type="InterPro" id="IPR054352">
    <property type="entry name" value="ACT_Aspartokinase"/>
</dbReference>
<protein>
    <recommendedName>
        <fullName evidence="9">Aspartokinase</fullName>
        <ecNumber evidence="9">2.7.2.4</ecNumber>
    </recommendedName>
</protein>
<dbReference type="NCBIfam" id="TIGR00657">
    <property type="entry name" value="asp_kinases"/>
    <property type="match status" value="1"/>
</dbReference>
<feature type="domain" description="Aspartate/glutamate/uridylate kinase" evidence="11">
    <location>
        <begin position="2"/>
        <end position="277"/>
    </location>
</feature>
<comment type="pathway">
    <text evidence="1 10">Amino-acid biosynthesis; L-lysine biosynthesis via DAP pathway; (S)-tetrahydrodipicolinate from L-aspartate: step 1/4.</text>
</comment>
<dbReference type="Gene3D" id="1.20.120.1320">
    <property type="entry name" value="Aspartokinase, catalytic domain"/>
    <property type="match status" value="1"/>
</dbReference>
<feature type="binding site" evidence="8">
    <location>
        <begin position="220"/>
        <end position="221"/>
    </location>
    <ligand>
        <name>ATP</name>
        <dbReference type="ChEBI" id="CHEBI:30616"/>
    </ligand>
</feature>
<keyword evidence="5 9" id="KW-0418">Kinase</keyword>
<dbReference type="SUPFAM" id="SSF53633">
    <property type="entry name" value="Carbamate kinase-like"/>
    <property type="match status" value="1"/>
</dbReference>
<feature type="domain" description="Aspartokinase ACT" evidence="12">
    <location>
        <begin position="380"/>
        <end position="437"/>
    </location>
</feature>
<dbReference type="EMBL" id="FNGS01000003">
    <property type="protein sequence ID" value="SDL73313.1"/>
    <property type="molecule type" value="Genomic_DNA"/>
</dbReference>
<evidence type="ECO:0000256" key="10">
    <source>
        <dbReference type="RuleBase" id="RU004249"/>
    </source>
</evidence>